<accession>A0A0G0Y0W5</accession>
<dbReference type="Proteomes" id="UP000034160">
    <property type="component" value="Unassembled WGS sequence"/>
</dbReference>
<organism evidence="1 2">
    <name type="scientific">Candidatus Amesbacteria bacterium GW2011_GWA2_42_12</name>
    <dbReference type="NCBI Taxonomy" id="1618356"/>
    <lineage>
        <taxon>Bacteria</taxon>
        <taxon>Candidatus Amesiibacteriota</taxon>
    </lineage>
</organism>
<dbReference type="SUPFAM" id="SSF53756">
    <property type="entry name" value="UDP-Glycosyltransferase/glycogen phosphorylase"/>
    <property type="match status" value="1"/>
</dbReference>
<dbReference type="STRING" id="1618356.UU93_C0037G0001"/>
<feature type="non-terminal residue" evidence="1">
    <location>
        <position position="241"/>
    </location>
</feature>
<dbReference type="AlphaFoldDB" id="A0A0G0Y0W5"/>
<gene>
    <name evidence="1" type="ORF">UU93_C0037G0001</name>
</gene>
<dbReference type="GO" id="GO:0016740">
    <property type="term" value="F:transferase activity"/>
    <property type="evidence" value="ECO:0007669"/>
    <property type="project" value="UniProtKB-KW"/>
</dbReference>
<proteinExistence type="predicted"/>
<evidence type="ECO:0000313" key="2">
    <source>
        <dbReference type="Proteomes" id="UP000034160"/>
    </source>
</evidence>
<dbReference type="EMBL" id="LCCN01000037">
    <property type="protein sequence ID" value="KKS30480.1"/>
    <property type="molecule type" value="Genomic_DNA"/>
</dbReference>
<sequence>MKKQMPSMPQSVSPPSLSPLKVALVHDFLREYGGAERVIETLHEIFPTAPLYTAFVDKKAMGSQWQRFVNWDIRQSWAAKIPGVNIMYSPLRIFSNKFFESFNFAEYDVVISSTNMYMAKAIRTQALTKHYCYCHTPPRSLYGYSTMTDWKKNPIVRMAGEVINHYMRIIDYQTAQNPDVFIANSKEVQRRITKFYRRESQVIYPPIMIPTTPPSSVQKENFYLFVGRLAASKHIDLVIKT</sequence>
<keyword evidence="1" id="KW-0808">Transferase</keyword>
<evidence type="ECO:0000313" key="1">
    <source>
        <dbReference type="EMBL" id="KKS30480.1"/>
    </source>
</evidence>
<name>A0A0G0Y0W5_9BACT</name>
<dbReference type="Gene3D" id="3.40.50.2000">
    <property type="entry name" value="Glycogen Phosphorylase B"/>
    <property type="match status" value="1"/>
</dbReference>
<protein>
    <submittedName>
        <fullName evidence="1">Glycosyltransferase</fullName>
    </submittedName>
</protein>
<comment type="caution">
    <text evidence="1">The sequence shown here is derived from an EMBL/GenBank/DDBJ whole genome shotgun (WGS) entry which is preliminary data.</text>
</comment>
<reference evidence="1 2" key="1">
    <citation type="journal article" date="2015" name="Nature">
        <title>rRNA introns, odd ribosomes, and small enigmatic genomes across a large radiation of phyla.</title>
        <authorList>
            <person name="Brown C.T."/>
            <person name="Hug L.A."/>
            <person name="Thomas B.C."/>
            <person name="Sharon I."/>
            <person name="Castelle C.J."/>
            <person name="Singh A."/>
            <person name="Wilkins M.J."/>
            <person name="Williams K.H."/>
            <person name="Banfield J.F."/>
        </authorList>
    </citation>
    <scope>NUCLEOTIDE SEQUENCE [LARGE SCALE GENOMIC DNA]</scope>
</reference>